<comment type="caution">
    <text evidence="13">The sequence shown here is derived from an EMBL/GenBank/DDBJ whole genome shotgun (WGS) entry which is preliminary data.</text>
</comment>
<dbReference type="GO" id="GO:0050897">
    <property type="term" value="F:cobalt ion binding"/>
    <property type="evidence" value="ECO:0007669"/>
    <property type="project" value="TreeGrafter"/>
</dbReference>
<evidence type="ECO:0008006" key="15">
    <source>
        <dbReference type="Google" id="ProtNLM"/>
    </source>
</evidence>
<evidence type="ECO:0000256" key="2">
    <source>
        <dbReference type="ARBA" id="ARBA00009765"/>
    </source>
</evidence>
<protein>
    <recommendedName>
        <fullName evidence="15">Magnesium transport protein CorA</fullName>
    </recommendedName>
</protein>
<keyword evidence="6" id="KW-0460">Magnesium</keyword>
<evidence type="ECO:0000256" key="8">
    <source>
        <dbReference type="ARBA" id="ARBA00023065"/>
    </source>
</evidence>
<evidence type="ECO:0000256" key="3">
    <source>
        <dbReference type="ARBA" id="ARBA00022448"/>
    </source>
</evidence>
<feature type="transmembrane region" description="Helical" evidence="12">
    <location>
        <begin position="292"/>
        <end position="312"/>
    </location>
</feature>
<reference evidence="13 14" key="1">
    <citation type="journal article" date="2016" name="Nat. Commun.">
        <title>Thousands of microbial genomes shed light on interconnected biogeochemical processes in an aquifer system.</title>
        <authorList>
            <person name="Anantharaman K."/>
            <person name="Brown C.T."/>
            <person name="Hug L.A."/>
            <person name="Sharon I."/>
            <person name="Castelle C.J."/>
            <person name="Probst A.J."/>
            <person name="Thomas B.C."/>
            <person name="Singh A."/>
            <person name="Wilkins M.J."/>
            <person name="Karaoz U."/>
            <person name="Brodie E.L."/>
            <person name="Williams K.H."/>
            <person name="Hubbard S.S."/>
            <person name="Banfield J.F."/>
        </authorList>
    </citation>
    <scope>NUCLEOTIDE SEQUENCE [LARGE SCALE GENOMIC DNA]</scope>
</reference>
<dbReference type="CDD" id="cd12822">
    <property type="entry name" value="TmCorA-like"/>
    <property type="match status" value="1"/>
</dbReference>
<dbReference type="InterPro" id="IPR045861">
    <property type="entry name" value="CorA_cytoplasmic_dom"/>
</dbReference>
<keyword evidence="8" id="KW-0406">Ion transport</keyword>
<comment type="similarity">
    <text evidence="2">Belongs to the CorA metal ion transporter (MIT) (TC 1.A.35) family.</text>
</comment>
<sequence>MQKIKILKNGEVVEGSFQDLEARHTTVWLDVTAPTPEDWEAIARHAEAPVEELQELLSPNQRPIILDIGKFTGIVFHAPAGEDGRVQIEPMLFLVSKEQKDFITIHERPIPALEKVDRYHPRRKSELFAKGSTALLFAALSEIADRGYEVVDWLSEEISKIEQEVFDPKTGSKVMKRIFSMKKALIYFQRALTLDREVVFGLEKAYGNFLDKRELADFRLLYSDLTQLIELAATYRDVIISTVEVHLASISNNLNVVMKRLTAWAAIVLVPSLFAGIYGMNFQFLPLAGHPYGFWVLLGLMAASVWVLYSYFRHNDWI</sequence>
<dbReference type="GO" id="GO:0005886">
    <property type="term" value="C:plasma membrane"/>
    <property type="evidence" value="ECO:0007669"/>
    <property type="project" value="UniProtKB-SubCell"/>
</dbReference>
<keyword evidence="3" id="KW-0813">Transport</keyword>
<proteinExistence type="inferred from homology"/>
<comment type="subcellular location">
    <subcellularLocation>
        <location evidence="1">Cell membrane</location>
        <topology evidence="1">Multi-pass membrane protein</topology>
    </subcellularLocation>
</comment>
<dbReference type="Pfam" id="PF01544">
    <property type="entry name" value="CorA"/>
    <property type="match status" value="1"/>
</dbReference>
<dbReference type="PANTHER" id="PTHR46494:SF1">
    <property type="entry name" value="CORA FAMILY METAL ION TRANSPORTER (EUROFUNG)"/>
    <property type="match status" value="1"/>
</dbReference>
<accession>A0A1F5NDX0</accession>
<feature type="transmembrane region" description="Helical" evidence="12">
    <location>
        <begin position="261"/>
        <end position="280"/>
    </location>
</feature>
<evidence type="ECO:0000256" key="9">
    <source>
        <dbReference type="ARBA" id="ARBA00023136"/>
    </source>
</evidence>
<keyword evidence="9 12" id="KW-0472">Membrane</keyword>
<comment type="function">
    <text evidence="11">Mediates influx of magnesium ions. Alternates between open and closed states. Activated by low cytoplasmic Mg(2+) levels. Inactive when cytoplasmic Mg(2+) levels are high.</text>
</comment>
<evidence type="ECO:0000256" key="10">
    <source>
        <dbReference type="ARBA" id="ARBA00034269"/>
    </source>
</evidence>
<dbReference type="EMBL" id="MFEG01000025">
    <property type="protein sequence ID" value="OGE75793.1"/>
    <property type="molecule type" value="Genomic_DNA"/>
</dbReference>
<dbReference type="Gene3D" id="1.20.58.340">
    <property type="entry name" value="Magnesium transport protein CorA, transmembrane region"/>
    <property type="match status" value="2"/>
</dbReference>
<keyword evidence="4" id="KW-1003">Cell membrane</keyword>
<dbReference type="FunFam" id="1.20.58.340:FF:000004">
    <property type="entry name" value="Magnesium transport protein CorA"/>
    <property type="match status" value="1"/>
</dbReference>
<dbReference type="AlphaFoldDB" id="A0A1F5NDX0"/>
<dbReference type="GO" id="GO:0015087">
    <property type="term" value="F:cobalt ion transmembrane transporter activity"/>
    <property type="evidence" value="ECO:0007669"/>
    <property type="project" value="TreeGrafter"/>
</dbReference>
<evidence type="ECO:0000256" key="4">
    <source>
        <dbReference type="ARBA" id="ARBA00022475"/>
    </source>
</evidence>
<organism evidence="13 14">
    <name type="scientific">Candidatus Doudnabacteria bacterium RIFCSPHIGHO2_01_52_17</name>
    <dbReference type="NCBI Taxonomy" id="1817820"/>
    <lineage>
        <taxon>Bacteria</taxon>
        <taxon>Candidatus Doudnaibacteriota</taxon>
    </lineage>
</organism>
<evidence type="ECO:0000256" key="12">
    <source>
        <dbReference type="SAM" id="Phobius"/>
    </source>
</evidence>
<evidence type="ECO:0000256" key="11">
    <source>
        <dbReference type="ARBA" id="ARBA00045497"/>
    </source>
</evidence>
<dbReference type="InterPro" id="IPR002523">
    <property type="entry name" value="MgTranspt_CorA/ZnTranspt_ZntB"/>
</dbReference>
<dbReference type="Proteomes" id="UP000176547">
    <property type="component" value="Unassembled WGS sequence"/>
</dbReference>
<dbReference type="GO" id="GO:0000287">
    <property type="term" value="F:magnesium ion binding"/>
    <property type="evidence" value="ECO:0007669"/>
    <property type="project" value="TreeGrafter"/>
</dbReference>
<gene>
    <name evidence="13" type="ORF">A3K06_03815</name>
</gene>
<comment type="catalytic activity">
    <reaction evidence="10">
        <text>Mg(2+)(in) = Mg(2+)(out)</text>
        <dbReference type="Rhea" id="RHEA:29827"/>
        <dbReference type="ChEBI" id="CHEBI:18420"/>
    </reaction>
</comment>
<name>A0A1F5NDX0_9BACT</name>
<evidence type="ECO:0000256" key="7">
    <source>
        <dbReference type="ARBA" id="ARBA00022989"/>
    </source>
</evidence>
<evidence type="ECO:0000256" key="6">
    <source>
        <dbReference type="ARBA" id="ARBA00022842"/>
    </source>
</evidence>
<dbReference type="SUPFAM" id="SSF143865">
    <property type="entry name" value="CorA soluble domain-like"/>
    <property type="match status" value="1"/>
</dbReference>
<dbReference type="InterPro" id="IPR045863">
    <property type="entry name" value="CorA_TM1_TM2"/>
</dbReference>
<dbReference type="PANTHER" id="PTHR46494">
    <property type="entry name" value="CORA FAMILY METAL ION TRANSPORTER (EUROFUNG)"/>
    <property type="match status" value="1"/>
</dbReference>
<evidence type="ECO:0000313" key="13">
    <source>
        <dbReference type="EMBL" id="OGE75793.1"/>
    </source>
</evidence>
<evidence type="ECO:0000256" key="1">
    <source>
        <dbReference type="ARBA" id="ARBA00004651"/>
    </source>
</evidence>
<dbReference type="SUPFAM" id="SSF144083">
    <property type="entry name" value="Magnesium transport protein CorA, transmembrane region"/>
    <property type="match status" value="1"/>
</dbReference>
<evidence type="ECO:0000256" key="5">
    <source>
        <dbReference type="ARBA" id="ARBA00022692"/>
    </source>
</evidence>
<keyword evidence="7 12" id="KW-1133">Transmembrane helix</keyword>
<evidence type="ECO:0000313" key="14">
    <source>
        <dbReference type="Proteomes" id="UP000176547"/>
    </source>
</evidence>
<dbReference type="Gene3D" id="3.30.460.20">
    <property type="entry name" value="CorA soluble domain-like"/>
    <property type="match status" value="1"/>
</dbReference>
<keyword evidence="5 12" id="KW-0812">Transmembrane</keyword>
<dbReference type="GO" id="GO:0015095">
    <property type="term" value="F:magnesium ion transmembrane transporter activity"/>
    <property type="evidence" value="ECO:0007669"/>
    <property type="project" value="TreeGrafter"/>
</dbReference>